<proteinExistence type="predicted"/>
<dbReference type="GeneID" id="22911008"/>
<reference evidence="1" key="1">
    <citation type="submission" date="2013-12" db="EMBL/GenBank/DDBJ databases">
        <authorList>
            <person name="Omoto C.K."/>
            <person name="Sibley D."/>
            <person name="Venepally P."/>
            <person name="Hadjithomas M."/>
            <person name="Karamycheva S."/>
            <person name="Brunk B."/>
            <person name="Roos D."/>
            <person name="Caler E."/>
            <person name="Lorenzi H."/>
        </authorList>
    </citation>
    <scope>NUCLEOTIDE SEQUENCE</scope>
</reference>
<evidence type="ECO:0000313" key="2">
    <source>
        <dbReference type="Proteomes" id="UP000019763"/>
    </source>
</evidence>
<protein>
    <submittedName>
        <fullName evidence="1">Uncharacterized protein</fullName>
    </submittedName>
</protein>
<gene>
    <name evidence="1" type="ORF">GNI_020430</name>
</gene>
<comment type="caution">
    <text evidence="1">The sequence shown here is derived from an EMBL/GenBank/DDBJ whole genome shotgun (WGS) entry which is preliminary data.</text>
</comment>
<sequence>LREFICKAWNEVGYGGGVMFWKPHLGEDNSDLGVMIAPCDGSSADIPDPCPVTTPSPVTTPGPVTAPVTTPDPVVLSRQLSILGGIS</sequence>
<dbReference type="VEuPathDB" id="CryptoDB:GNI_020430"/>
<accession>A0A023BBT8</accession>
<dbReference type="EMBL" id="AFNH02000148">
    <property type="protein sequence ID" value="EZG81041.1"/>
    <property type="molecule type" value="Genomic_DNA"/>
</dbReference>
<evidence type="ECO:0000313" key="1">
    <source>
        <dbReference type="EMBL" id="EZG81041.1"/>
    </source>
</evidence>
<organism evidence="1 2">
    <name type="scientific">Gregarina niphandrodes</name>
    <name type="common">Septate eugregarine</name>
    <dbReference type="NCBI Taxonomy" id="110365"/>
    <lineage>
        <taxon>Eukaryota</taxon>
        <taxon>Sar</taxon>
        <taxon>Alveolata</taxon>
        <taxon>Apicomplexa</taxon>
        <taxon>Conoidasida</taxon>
        <taxon>Gregarinasina</taxon>
        <taxon>Eugregarinorida</taxon>
        <taxon>Gregarinidae</taxon>
        <taxon>Gregarina</taxon>
    </lineage>
</organism>
<dbReference type="Proteomes" id="UP000019763">
    <property type="component" value="Unassembled WGS sequence"/>
</dbReference>
<name>A0A023BBT8_GRENI</name>
<keyword evidence="2" id="KW-1185">Reference proteome</keyword>
<dbReference type="RefSeq" id="XP_011134280.1">
    <property type="nucleotide sequence ID" value="XM_011135978.1"/>
</dbReference>
<feature type="non-terminal residue" evidence="1">
    <location>
        <position position="1"/>
    </location>
</feature>
<dbReference type="AlphaFoldDB" id="A0A023BBT8"/>